<evidence type="ECO:0000313" key="7">
    <source>
        <dbReference type="EMBL" id="VDO33676.1"/>
    </source>
</evidence>
<dbReference type="WBParaSite" id="HPLM_0000804501-mRNA-1">
    <property type="protein sequence ID" value="HPLM_0000804501-mRNA-1"/>
    <property type="gene ID" value="HPLM_0000804501"/>
</dbReference>
<dbReference type="Proteomes" id="UP000268014">
    <property type="component" value="Unassembled WGS sequence"/>
</dbReference>
<reference evidence="9" key="1">
    <citation type="submission" date="2017-02" db="UniProtKB">
        <authorList>
            <consortium name="WormBaseParasite"/>
        </authorList>
    </citation>
    <scope>IDENTIFICATION</scope>
</reference>
<feature type="transmembrane region" description="Helical" evidence="5">
    <location>
        <begin position="159"/>
        <end position="179"/>
    </location>
</feature>
<evidence type="ECO:0000256" key="5">
    <source>
        <dbReference type="SAM" id="Phobius"/>
    </source>
</evidence>
<feature type="transmembrane region" description="Helical" evidence="5">
    <location>
        <begin position="199"/>
        <end position="220"/>
    </location>
</feature>
<evidence type="ECO:0000256" key="1">
    <source>
        <dbReference type="ARBA" id="ARBA00004141"/>
    </source>
</evidence>
<dbReference type="InterPro" id="IPR001902">
    <property type="entry name" value="SLC26A/SulP_fam"/>
</dbReference>
<dbReference type="InterPro" id="IPR002645">
    <property type="entry name" value="STAS_dom"/>
</dbReference>
<comment type="subcellular location">
    <subcellularLocation>
        <location evidence="1">Membrane</location>
        <topology evidence="1">Multi-pass membrane protein</topology>
    </subcellularLocation>
</comment>
<dbReference type="SUPFAM" id="SSF52091">
    <property type="entry name" value="SpoIIaa-like"/>
    <property type="match status" value="1"/>
</dbReference>
<reference evidence="7 8" key="2">
    <citation type="submission" date="2018-11" db="EMBL/GenBank/DDBJ databases">
        <authorList>
            <consortium name="Pathogen Informatics"/>
        </authorList>
    </citation>
    <scope>NUCLEOTIDE SEQUENCE [LARGE SCALE GENOMIC DNA]</scope>
    <source>
        <strain evidence="7 8">MHpl1</strain>
    </source>
</reference>
<dbReference type="InterPro" id="IPR011547">
    <property type="entry name" value="SLC26A/SulP_dom"/>
</dbReference>
<dbReference type="PROSITE" id="PS50801">
    <property type="entry name" value="STAS"/>
    <property type="match status" value="1"/>
</dbReference>
<organism evidence="9">
    <name type="scientific">Haemonchus placei</name>
    <name type="common">Barber's pole worm</name>
    <dbReference type="NCBI Taxonomy" id="6290"/>
    <lineage>
        <taxon>Eukaryota</taxon>
        <taxon>Metazoa</taxon>
        <taxon>Ecdysozoa</taxon>
        <taxon>Nematoda</taxon>
        <taxon>Chromadorea</taxon>
        <taxon>Rhabditida</taxon>
        <taxon>Rhabditina</taxon>
        <taxon>Rhabditomorpha</taxon>
        <taxon>Strongyloidea</taxon>
        <taxon>Trichostrongylidae</taxon>
        <taxon>Haemonchus</taxon>
    </lineage>
</organism>
<dbReference type="OMA" id="FHMSVSM"/>
<protein>
    <submittedName>
        <fullName evidence="9">STAS domain-containing protein</fullName>
    </submittedName>
</protein>
<evidence type="ECO:0000313" key="8">
    <source>
        <dbReference type="Proteomes" id="UP000268014"/>
    </source>
</evidence>
<dbReference type="OrthoDB" id="288203at2759"/>
<dbReference type="Pfam" id="PF01740">
    <property type="entry name" value="STAS"/>
    <property type="match status" value="1"/>
</dbReference>
<evidence type="ECO:0000256" key="4">
    <source>
        <dbReference type="ARBA" id="ARBA00023136"/>
    </source>
</evidence>
<feature type="transmembrane region" description="Helical" evidence="5">
    <location>
        <begin position="232"/>
        <end position="251"/>
    </location>
</feature>
<feature type="transmembrane region" description="Helical" evidence="5">
    <location>
        <begin position="72"/>
        <end position="90"/>
    </location>
</feature>
<sequence>MRAKAVRDLFGSFLIAAILIPQGAFSIASFLVYSSMHHSGSSVATLTLGCGLFQMIHFAFPLDFVLSFVPTNLLLGFNLGVTIRIFLHLWPTILNLRTEQCNNILNGFCVDSISACVFSMDYGPLLIFTVSLVILIVFKCKLNTKLSESIGTTIPHEMIILLIATLASYFIGLSDSALLPVKAESIIPSVVQPSVPNAFVIVDAFAIFLFIVVFHMKAVCRREQQPVNKKQELFCMSIISLLSGPFGILPVTSSMNDNQIELETRNYSLFKKRSCKKAYPAETVFPVDMTGFKLRYGTFGEIVNFGDIGNFQPKCDVVVRATENCYIEENRYECEGLDAPLRILRITSPLIFANCESVREEISKQAAAVKGLFETGIESRTPSMRSQPLMAVNECVSGRASLIIITHDSDPDPLQMNPSESPTFKCIVLDCSGVAFVDPEAVKMLSQVYTELRDDSIRLLFAGVNAKIRDFLEITNFYALVPRSLFFPTLQDALSSLRNTNFPFHMSVSMNGYRDVVTLSTAPSHLDISCNSPEPV</sequence>
<dbReference type="STRING" id="6290.A0A0N4WC35"/>
<keyword evidence="2 5" id="KW-0812">Transmembrane</keyword>
<dbReference type="GO" id="GO:0016020">
    <property type="term" value="C:membrane"/>
    <property type="evidence" value="ECO:0007669"/>
    <property type="project" value="UniProtKB-SubCell"/>
</dbReference>
<gene>
    <name evidence="7" type="ORF">HPLM_LOCUS8037</name>
</gene>
<dbReference type="Pfam" id="PF00916">
    <property type="entry name" value="Sulfate_transp"/>
    <property type="match status" value="1"/>
</dbReference>
<keyword evidence="3 5" id="KW-1133">Transmembrane helix</keyword>
<dbReference type="PANTHER" id="PTHR11814">
    <property type="entry name" value="SULFATE TRANSPORTER"/>
    <property type="match status" value="1"/>
</dbReference>
<evidence type="ECO:0000256" key="2">
    <source>
        <dbReference type="ARBA" id="ARBA00022692"/>
    </source>
</evidence>
<evidence type="ECO:0000259" key="6">
    <source>
        <dbReference type="PROSITE" id="PS50801"/>
    </source>
</evidence>
<keyword evidence="8" id="KW-1185">Reference proteome</keyword>
<dbReference type="EMBL" id="UZAF01016771">
    <property type="protein sequence ID" value="VDO33676.1"/>
    <property type="molecule type" value="Genomic_DNA"/>
</dbReference>
<evidence type="ECO:0000256" key="3">
    <source>
        <dbReference type="ARBA" id="ARBA00022989"/>
    </source>
</evidence>
<keyword evidence="4 5" id="KW-0472">Membrane</keyword>
<dbReference type="InterPro" id="IPR036513">
    <property type="entry name" value="STAS_dom_sf"/>
</dbReference>
<dbReference type="AlphaFoldDB" id="A0A0N4WC35"/>
<accession>A0A0N4WC35</accession>
<evidence type="ECO:0000313" key="9">
    <source>
        <dbReference type="WBParaSite" id="HPLM_0000804501-mRNA-1"/>
    </source>
</evidence>
<dbReference type="Gene3D" id="3.30.750.24">
    <property type="entry name" value="STAS domain"/>
    <property type="match status" value="1"/>
</dbReference>
<feature type="domain" description="STAS" evidence="6">
    <location>
        <begin position="343"/>
        <end position="497"/>
    </location>
</feature>
<proteinExistence type="predicted"/>
<name>A0A0N4WC35_HAEPC</name>
<feature type="transmembrane region" description="Helical" evidence="5">
    <location>
        <begin position="42"/>
        <end position="60"/>
    </location>
</feature>
<dbReference type="CDD" id="cd07042">
    <property type="entry name" value="STAS_SulP_like_sulfate_transporter"/>
    <property type="match status" value="1"/>
</dbReference>
<feature type="transmembrane region" description="Helical" evidence="5">
    <location>
        <begin position="122"/>
        <end position="138"/>
    </location>
</feature>
<dbReference type="GO" id="GO:0055085">
    <property type="term" value="P:transmembrane transport"/>
    <property type="evidence" value="ECO:0007669"/>
    <property type="project" value="InterPro"/>
</dbReference>